<accession>A0A4C1YS12</accession>
<organism evidence="1 2">
    <name type="scientific">Eumeta variegata</name>
    <name type="common">Bagworm moth</name>
    <name type="synonym">Eumeta japonica</name>
    <dbReference type="NCBI Taxonomy" id="151549"/>
    <lineage>
        <taxon>Eukaryota</taxon>
        <taxon>Metazoa</taxon>
        <taxon>Ecdysozoa</taxon>
        <taxon>Arthropoda</taxon>
        <taxon>Hexapoda</taxon>
        <taxon>Insecta</taxon>
        <taxon>Pterygota</taxon>
        <taxon>Neoptera</taxon>
        <taxon>Endopterygota</taxon>
        <taxon>Lepidoptera</taxon>
        <taxon>Glossata</taxon>
        <taxon>Ditrysia</taxon>
        <taxon>Tineoidea</taxon>
        <taxon>Psychidae</taxon>
        <taxon>Oiketicinae</taxon>
        <taxon>Eumeta</taxon>
    </lineage>
</organism>
<evidence type="ECO:0000313" key="1">
    <source>
        <dbReference type="EMBL" id="GBP77135.1"/>
    </source>
</evidence>
<comment type="caution">
    <text evidence="1">The sequence shown here is derived from an EMBL/GenBank/DDBJ whole genome shotgun (WGS) entry which is preliminary data.</text>
</comment>
<protein>
    <submittedName>
        <fullName evidence="1">Uncharacterized protein</fullName>
    </submittedName>
</protein>
<dbReference type="AlphaFoldDB" id="A0A4C1YS12"/>
<proteinExistence type="predicted"/>
<keyword evidence="2" id="KW-1185">Reference proteome</keyword>
<name>A0A4C1YS12_EUMVA</name>
<dbReference type="EMBL" id="BGZK01001318">
    <property type="protein sequence ID" value="GBP77135.1"/>
    <property type="molecule type" value="Genomic_DNA"/>
</dbReference>
<reference evidence="1 2" key="1">
    <citation type="journal article" date="2019" name="Commun. Biol.">
        <title>The bagworm genome reveals a unique fibroin gene that provides high tensile strength.</title>
        <authorList>
            <person name="Kono N."/>
            <person name="Nakamura H."/>
            <person name="Ohtoshi R."/>
            <person name="Tomita M."/>
            <person name="Numata K."/>
            <person name="Arakawa K."/>
        </authorList>
    </citation>
    <scope>NUCLEOTIDE SEQUENCE [LARGE SCALE GENOMIC DNA]</scope>
</reference>
<sequence>MRGCAKNNARTQTISAGARAADTAVHAPIFKTPIGRHRPAVYRCTYVYASRWARSNTYPIGARANIDMSVTRTHKFLRTQKLFNAPKEGFTSKKFSVNFKRLKPVFEQKAGRANKQENSIQLQLTGVQDLNTKILKETAPTAAAPTSVLPGHYIQAKYRGRA</sequence>
<dbReference type="Proteomes" id="UP000299102">
    <property type="component" value="Unassembled WGS sequence"/>
</dbReference>
<gene>
    <name evidence="1" type="ORF">EVAR_99381_1</name>
</gene>
<evidence type="ECO:0000313" key="2">
    <source>
        <dbReference type="Proteomes" id="UP000299102"/>
    </source>
</evidence>